<organism evidence="8 9">
    <name type="scientific">Lipomyces starkeyi NRRL Y-11557</name>
    <dbReference type="NCBI Taxonomy" id="675824"/>
    <lineage>
        <taxon>Eukaryota</taxon>
        <taxon>Fungi</taxon>
        <taxon>Dikarya</taxon>
        <taxon>Ascomycota</taxon>
        <taxon>Saccharomycotina</taxon>
        <taxon>Lipomycetes</taxon>
        <taxon>Lipomycetales</taxon>
        <taxon>Lipomycetaceae</taxon>
        <taxon>Lipomyces</taxon>
    </lineage>
</organism>
<feature type="domain" description="Small nuclear ribonucleoprotein Prp3 C-terminal" evidence="6">
    <location>
        <begin position="457"/>
        <end position="586"/>
    </location>
</feature>
<feature type="region of interest" description="Disordered" evidence="5">
    <location>
        <begin position="419"/>
        <end position="445"/>
    </location>
</feature>
<reference evidence="8 9" key="1">
    <citation type="journal article" date="2016" name="Proc. Natl. Acad. Sci. U.S.A.">
        <title>Comparative genomics of biotechnologically important yeasts.</title>
        <authorList>
            <person name="Riley R."/>
            <person name="Haridas S."/>
            <person name="Wolfe K.H."/>
            <person name="Lopes M.R."/>
            <person name="Hittinger C.T."/>
            <person name="Goeker M."/>
            <person name="Salamov A.A."/>
            <person name="Wisecaver J.H."/>
            <person name="Long T.M."/>
            <person name="Calvey C.H."/>
            <person name="Aerts A.L."/>
            <person name="Barry K.W."/>
            <person name="Choi C."/>
            <person name="Clum A."/>
            <person name="Coughlan A.Y."/>
            <person name="Deshpande S."/>
            <person name="Douglass A.P."/>
            <person name="Hanson S.J."/>
            <person name="Klenk H.-P."/>
            <person name="LaButti K.M."/>
            <person name="Lapidus A."/>
            <person name="Lindquist E.A."/>
            <person name="Lipzen A.M."/>
            <person name="Meier-Kolthoff J.P."/>
            <person name="Ohm R.A."/>
            <person name="Otillar R.P."/>
            <person name="Pangilinan J.L."/>
            <person name="Peng Y."/>
            <person name="Rokas A."/>
            <person name="Rosa C.A."/>
            <person name="Scheuner C."/>
            <person name="Sibirny A.A."/>
            <person name="Slot J.C."/>
            <person name="Stielow J.B."/>
            <person name="Sun H."/>
            <person name="Kurtzman C.P."/>
            <person name="Blackwell M."/>
            <person name="Grigoriev I.V."/>
            <person name="Jeffries T.W."/>
        </authorList>
    </citation>
    <scope>NUCLEOTIDE SEQUENCE [LARGE SCALE GENOMIC DNA]</scope>
    <source>
        <strain evidence="8 9">NRRL Y-11557</strain>
    </source>
</reference>
<protein>
    <submittedName>
        <fullName evidence="8">Uncharacterized protein</fullName>
    </submittedName>
</protein>
<dbReference type="STRING" id="675824.A0A1E3QBB4"/>
<feature type="compositionally biased region" description="Basic and acidic residues" evidence="5">
    <location>
        <begin position="364"/>
        <end position="379"/>
    </location>
</feature>
<feature type="region of interest" description="Disordered" evidence="5">
    <location>
        <begin position="55"/>
        <end position="185"/>
    </location>
</feature>
<feature type="domain" description="Pre-mRNA-splicing factor 3" evidence="7">
    <location>
        <begin position="221"/>
        <end position="434"/>
    </location>
</feature>
<feature type="compositionally biased region" description="Polar residues" evidence="5">
    <location>
        <begin position="170"/>
        <end position="183"/>
    </location>
</feature>
<feature type="compositionally biased region" description="Basic and acidic residues" evidence="5">
    <location>
        <begin position="147"/>
        <end position="156"/>
    </location>
</feature>
<feature type="region of interest" description="Disordered" evidence="5">
    <location>
        <begin position="1"/>
        <end position="38"/>
    </location>
</feature>
<accession>A0A1E3QBB4</accession>
<keyword evidence="9" id="KW-1185">Reference proteome</keyword>
<dbReference type="GO" id="GO:0046540">
    <property type="term" value="C:U4/U6 x U5 tri-snRNP complex"/>
    <property type="evidence" value="ECO:0007669"/>
    <property type="project" value="EnsemblFungi"/>
</dbReference>
<evidence type="ECO:0000256" key="5">
    <source>
        <dbReference type="SAM" id="MobiDB-lite"/>
    </source>
</evidence>
<dbReference type="Pfam" id="PF06544">
    <property type="entry name" value="Prp3_C"/>
    <property type="match status" value="1"/>
</dbReference>
<evidence type="ECO:0000256" key="2">
    <source>
        <dbReference type="ARBA" id="ARBA00022664"/>
    </source>
</evidence>
<dbReference type="EMBL" id="KV454291">
    <property type="protein sequence ID" value="ODQ74920.1"/>
    <property type="molecule type" value="Genomic_DNA"/>
</dbReference>
<proteinExistence type="predicted"/>
<comment type="subcellular location">
    <subcellularLocation>
        <location evidence="1">Nucleus</location>
    </subcellularLocation>
</comment>
<dbReference type="InterPro" id="IPR010541">
    <property type="entry name" value="Prp3_C"/>
</dbReference>
<keyword evidence="4" id="KW-0539">Nucleus</keyword>
<sequence length="593" mass="66482">MVADSRKRALDEAVDSLSSKKQKAPDGSPVSSSPSSHVNDILAKAKAIARAKAAVAAKAMAEKQAQSRATASPTTPRSASDTPTSTTPEASAPADGSKPVINTKELLAQIAERKARIAAATTGRSGASSQSGSGRPPPALSTPFRHPMLDDGELKARGGLNVGVHPALLNDTQPASFGSNKRQPMNPKFATTVANAKKPVPKKQLEILTGLSEDEMDPTKNPYFDPDLEIRPKERHRRTLEFNAKGKYIELANELRTQARLEDLKKRIQESSKKAGLDEELDLADMAMKREPPPDVEWWDQPLLTNRTYDSLEDESQLKLDSLDSVINIYVQHPIPINAPWEKNAPVVKPPYLTKKELKRIRKTERAERHKDQQDRIRLGLDPAPPPKVKLSNLMSVLTNEAIKDPTLVEARVRREMEERRQKHLQDNLDRKLTPEQKHEKLKEKLEQDEQRGIICAVFRIGNLANTQHSYKINVNARELDLKGVTIVNPKFNLVVVEGGSRAIKLYKKLLLNRIDWAHNTQKISSPNDAANGPPTKFSDNKCDLVWEGELKQHQFKRWNVRTTESEAEAREILERTQVPHYWNLAKNWKNDL</sequence>
<feature type="compositionally biased region" description="Low complexity" evidence="5">
    <location>
        <begin position="118"/>
        <end position="134"/>
    </location>
</feature>
<dbReference type="PANTHER" id="PTHR14212">
    <property type="entry name" value="U4/U6-ASSOCIATED RNA SPLICING FACTOR-RELATED"/>
    <property type="match status" value="1"/>
</dbReference>
<evidence type="ECO:0000313" key="8">
    <source>
        <dbReference type="EMBL" id="ODQ74920.1"/>
    </source>
</evidence>
<dbReference type="InterPro" id="IPR027104">
    <property type="entry name" value="Prp3"/>
</dbReference>
<gene>
    <name evidence="8" type="ORF">LIPSTDRAFT_69054</name>
</gene>
<name>A0A1E3QBB4_LIPST</name>
<evidence type="ECO:0000256" key="3">
    <source>
        <dbReference type="ARBA" id="ARBA00023187"/>
    </source>
</evidence>
<dbReference type="Proteomes" id="UP000094385">
    <property type="component" value="Unassembled WGS sequence"/>
</dbReference>
<dbReference type="Pfam" id="PF08572">
    <property type="entry name" value="PRP3"/>
    <property type="match status" value="1"/>
</dbReference>
<dbReference type="OrthoDB" id="10264544at2759"/>
<dbReference type="GO" id="GO:0045292">
    <property type="term" value="P:mRNA cis splicing, via spliceosome"/>
    <property type="evidence" value="ECO:0007669"/>
    <property type="project" value="EnsemblFungi"/>
</dbReference>
<keyword evidence="2" id="KW-0507">mRNA processing</keyword>
<evidence type="ECO:0000256" key="4">
    <source>
        <dbReference type="ARBA" id="ARBA00023242"/>
    </source>
</evidence>
<feature type="compositionally biased region" description="Basic and acidic residues" evidence="5">
    <location>
        <begin position="1"/>
        <end position="11"/>
    </location>
</feature>
<feature type="compositionally biased region" description="Low complexity" evidence="5">
    <location>
        <begin position="55"/>
        <end position="95"/>
    </location>
</feature>
<dbReference type="PANTHER" id="PTHR14212:SF0">
    <property type="entry name" value="U4_U6 SMALL NUCLEAR RIBONUCLEOPROTEIN PRP3"/>
    <property type="match status" value="1"/>
</dbReference>
<dbReference type="CDD" id="cd24162">
    <property type="entry name" value="Prp3_C"/>
    <property type="match status" value="1"/>
</dbReference>
<evidence type="ECO:0000313" key="9">
    <source>
        <dbReference type="Proteomes" id="UP000094385"/>
    </source>
</evidence>
<evidence type="ECO:0000259" key="6">
    <source>
        <dbReference type="Pfam" id="PF06544"/>
    </source>
</evidence>
<dbReference type="AlphaFoldDB" id="A0A1E3QBB4"/>
<evidence type="ECO:0000259" key="7">
    <source>
        <dbReference type="Pfam" id="PF08572"/>
    </source>
</evidence>
<feature type="region of interest" description="Disordered" evidence="5">
    <location>
        <begin position="362"/>
        <end position="385"/>
    </location>
</feature>
<keyword evidence="3" id="KW-0508">mRNA splicing</keyword>
<evidence type="ECO:0000256" key="1">
    <source>
        <dbReference type="ARBA" id="ARBA00004123"/>
    </source>
</evidence>
<dbReference type="InterPro" id="IPR013881">
    <property type="entry name" value="Pre-mRNA_splic_Prp3_dom"/>
</dbReference>